<keyword evidence="3" id="KW-0347">Helicase</keyword>
<reference evidence="8" key="1">
    <citation type="submission" date="2021-01" db="EMBL/GenBank/DDBJ databases">
        <title>Caligus Genome Assembly.</title>
        <authorList>
            <person name="Gallardo-Escarate C."/>
        </authorList>
    </citation>
    <scope>NUCLEOTIDE SEQUENCE [LARGE SCALE GENOMIC DNA]</scope>
</reference>
<evidence type="ECO:0000256" key="1">
    <source>
        <dbReference type="ARBA" id="ARBA00022741"/>
    </source>
</evidence>
<dbReference type="Pfam" id="PF20470">
    <property type="entry name" value="HTH_61"/>
    <property type="match status" value="1"/>
</dbReference>
<dbReference type="GO" id="GO:0043138">
    <property type="term" value="F:3'-5' DNA helicase activity"/>
    <property type="evidence" value="ECO:0007669"/>
    <property type="project" value="UniProtKB-EC"/>
</dbReference>
<evidence type="ECO:0000313" key="8">
    <source>
        <dbReference type="Proteomes" id="UP000595437"/>
    </source>
</evidence>
<dbReference type="GO" id="GO:0005524">
    <property type="term" value="F:ATP binding"/>
    <property type="evidence" value="ECO:0007669"/>
    <property type="project" value="UniProtKB-KW"/>
</dbReference>
<evidence type="ECO:0000256" key="2">
    <source>
        <dbReference type="ARBA" id="ARBA00022801"/>
    </source>
</evidence>
<dbReference type="SUPFAM" id="SSF52540">
    <property type="entry name" value="P-loop containing nucleoside triphosphate hydrolases"/>
    <property type="match status" value="1"/>
</dbReference>
<evidence type="ECO:0000256" key="3">
    <source>
        <dbReference type="ARBA" id="ARBA00022806"/>
    </source>
</evidence>
<dbReference type="GO" id="GO:0016787">
    <property type="term" value="F:hydrolase activity"/>
    <property type="evidence" value="ECO:0007669"/>
    <property type="project" value="UniProtKB-KW"/>
</dbReference>
<dbReference type="AlphaFoldDB" id="A0A7T8GKM1"/>
<name>A0A7T8GKM1_CALRO</name>
<evidence type="ECO:0000256" key="4">
    <source>
        <dbReference type="ARBA" id="ARBA00022840"/>
    </source>
</evidence>
<feature type="non-terminal residue" evidence="7">
    <location>
        <position position="1"/>
    </location>
</feature>
<keyword evidence="1" id="KW-0547">Nucleotide-binding</keyword>
<dbReference type="PROSITE" id="PS51194">
    <property type="entry name" value="HELICASE_CTER"/>
    <property type="match status" value="1"/>
</dbReference>
<dbReference type="Proteomes" id="UP000595437">
    <property type="component" value="Chromosome 21"/>
</dbReference>
<sequence>LTMDERDIIESSFKSGELRILVATSTLSSGVNLPARRVIIRSPFSYGNQLIDSLSYRQMIGRAGRKGIDTKGESILFCRGAERTRVEELIRSDLTSVQSCLVQFKGDHLCSSMKRAILE</sequence>
<accession>A0A7T8GKM1</accession>
<protein>
    <recommendedName>
        <fullName evidence="6">Helicase C-terminal domain-containing protein</fullName>
    </recommendedName>
</protein>
<dbReference type="PANTHER" id="PTHR47961">
    <property type="entry name" value="DNA POLYMERASE THETA, PUTATIVE (AFU_ORTHOLOGUE AFUA_1G05260)-RELATED"/>
    <property type="match status" value="1"/>
</dbReference>
<feature type="domain" description="Helicase C-terminal" evidence="6">
    <location>
        <begin position="1"/>
        <end position="108"/>
    </location>
</feature>
<gene>
    <name evidence="7" type="ORF">FKW44_024955</name>
</gene>
<proteinExistence type="predicted"/>
<keyword evidence="4" id="KW-0067">ATP-binding</keyword>
<dbReference type="InterPro" id="IPR001650">
    <property type="entry name" value="Helicase_C-like"/>
</dbReference>
<organism evidence="7 8">
    <name type="scientific">Caligus rogercresseyi</name>
    <name type="common">Sea louse</name>
    <dbReference type="NCBI Taxonomy" id="217165"/>
    <lineage>
        <taxon>Eukaryota</taxon>
        <taxon>Metazoa</taxon>
        <taxon>Ecdysozoa</taxon>
        <taxon>Arthropoda</taxon>
        <taxon>Crustacea</taxon>
        <taxon>Multicrustacea</taxon>
        <taxon>Hexanauplia</taxon>
        <taxon>Copepoda</taxon>
        <taxon>Siphonostomatoida</taxon>
        <taxon>Caligidae</taxon>
        <taxon>Caligus</taxon>
    </lineage>
</organism>
<dbReference type="InterPro" id="IPR046931">
    <property type="entry name" value="HTH_61"/>
</dbReference>
<keyword evidence="8" id="KW-1185">Reference proteome</keyword>
<dbReference type="InterPro" id="IPR027417">
    <property type="entry name" value="P-loop_NTPase"/>
</dbReference>
<dbReference type="OrthoDB" id="2320933at2759"/>
<dbReference type="SMART" id="SM00490">
    <property type="entry name" value="HELICc"/>
    <property type="match status" value="1"/>
</dbReference>
<evidence type="ECO:0000259" key="6">
    <source>
        <dbReference type="PROSITE" id="PS51194"/>
    </source>
</evidence>
<feature type="non-terminal residue" evidence="7">
    <location>
        <position position="119"/>
    </location>
</feature>
<dbReference type="Gene3D" id="3.40.50.300">
    <property type="entry name" value="P-loop containing nucleotide triphosphate hydrolases"/>
    <property type="match status" value="1"/>
</dbReference>
<dbReference type="EMBL" id="CP045910">
    <property type="protein sequence ID" value="QQP31373.1"/>
    <property type="molecule type" value="Genomic_DNA"/>
</dbReference>
<comment type="catalytic activity">
    <reaction evidence="5">
        <text>ATP + H2O = ADP + phosphate + H(+)</text>
        <dbReference type="Rhea" id="RHEA:13065"/>
        <dbReference type="ChEBI" id="CHEBI:15377"/>
        <dbReference type="ChEBI" id="CHEBI:15378"/>
        <dbReference type="ChEBI" id="CHEBI:30616"/>
        <dbReference type="ChEBI" id="CHEBI:43474"/>
        <dbReference type="ChEBI" id="CHEBI:456216"/>
        <dbReference type="EC" id="5.6.2.4"/>
    </reaction>
</comment>
<keyword evidence="2" id="KW-0378">Hydrolase</keyword>
<dbReference type="Pfam" id="PF00271">
    <property type="entry name" value="Helicase_C"/>
    <property type="match status" value="1"/>
</dbReference>
<evidence type="ECO:0000313" key="7">
    <source>
        <dbReference type="EMBL" id="QQP31373.1"/>
    </source>
</evidence>
<dbReference type="PANTHER" id="PTHR47961:SF6">
    <property type="entry name" value="DNA-DIRECTED DNA POLYMERASE"/>
    <property type="match status" value="1"/>
</dbReference>
<dbReference type="InterPro" id="IPR050474">
    <property type="entry name" value="Hel308_SKI2-like"/>
</dbReference>
<evidence type="ECO:0000256" key="5">
    <source>
        <dbReference type="ARBA" id="ARBA00048988"/>
    </source>
</evidence>